<comment type="similarity">
    <text evidence="5">Belongs to the AB hydrolase superfamily. Carboxylesterase BioH family.</text>
</comment>
<dbReference type="Pfam" id="PF00561">
    <property type="entry name" value="Abhydrolase_1"/>
    <property type="match status" value="1"/>
</dbReference>
<keyword evidence="1 5" id="KW-0719">Serine esterase</keyword>
<comment type="subunit">
    <text evidence="5">Monomer.</text>
</comment>
<gene>
    <name evidence="5" type="primary">bioH</name>
    <name evidence="7" type="ORF">HNQ86_002269</name>
</gene>
<name>A0A841KSK4_9GAMM</name>
<dbReference type="InterPro" id="IPR029058">
    <property type="entry name" value="AB_hydrolase_fold"/>
</dbReference>
<dbReference type="InterPro" id="IPR000073">
    <property type="entry name" value="AB_hydrolase_1"/>
</dbReference>
<dbReference type="RefSeq" id="WP_081945300.1">
    <property type="nucleotide sequence ID" value="NZ_JACHET010000001.1"/>
</dbReference>
<dbReference type="AlphaFoldDB" id="A0A841KSK4"/>
<sequence length="258" mass="28218">MSELFIQTHGRGDIHLVLLHGWAMHGDVFAPLIEALDARCTMHVVDLPGHGRSRDSDLPLEPEACARAIAEATPPAVWLGWSMGGLVALTGALRHPDHVRGLAMLSSTPCFVRKDGWPYGMEPDVFAQFSSDLDHDYKATLDRFLALEAMGSEHAREEIRKLRELVFAHGEPDKRVLKQGLALLDHGDLRAELASVQQDSVWISGHRDRLVPGAAMAWAAEQCEGRYTDIPRAGHAAFIGFADAVVEALDPLLQEAAA</sequence>
<evidence type="ECO:0000256" key="4">
    <source>
        <dbReference type="ARBA" id="ARBA00022801"/>
    </source>
</evidence>
<dbReference type="GO" id="GO:0009102">
    <property type="term" value="P:biotin biosynthetic process"/>
    <property type="evidence" value="ECO:0007669"/>
    <property type="project" value="UniProtKB-UniRule"/>
</dbReference>
<dbReference type="PANTHER" id="PTHR43194:SF5">
    <property type="entry name" value="PIMELOYL-[ACYL-CARRIER PROTEIN] METHYL ESTER ESTERASE"/>
    <property type="match status" value="1"/>
</dbReference>
<feature type="binding site" evidence="5">
    <location>
        <position position="22"/>
    </location>
    <ligand>
        <name>substrate</name>
    </ligand>
</feature>
<comment type="pathway">
    <text evidence="5">Cofactor biosynthesis; biotin biosynthesis.</text>
</comment>
<evidence type="ECO:0000256" key="2">
    <source>
        <dbReference type="ARBA" id="ARBA00022490"/>
    </source>
</evidence>
<comment type="subcellular location">
    <subcellularLocation>
        <location evidence="5">Cytoplasm</location>
    </subcellularLocation>
</comment>
<feature type="active site" evidence="5">
    <location>
        <position position="235"/>
    </location>
</feature>
<dbReference type="InterPro" id="IPR050228">
    <property type="entry name" value="Carboxylesterase_BioH"/>
</dbReference>
<dbReference type="EMBL" id="JACHET010000001">
    <property type="protein sequence ID" value="MBB6184924.1"/>
    <property type="molecule type" value="Genomic_DNA"/>
</dbReference>
<dbReference type="GO" id="GO:0090499">
    <property type="term" value="F:pimelyl-[acyl-carrier protein] methyl ester esterase activity"/>
    <property type="evidence" value="ECO:0007669"/>
    <property type="project" value="UniProtKB-EC"/>
</dbReference>
<dbReference type="HAMAP" id="MF_01260">
    <property type="entry name" value="Carboxylester"/>
    <property type="match status" value="1"/>
</dbReference>
<dbReference type="EC" id="3.1.1.85" evidence="5"/>
<evidence type="ECO:0000313" key="8">
    <source>
        <dbReference type="Proteomes" id="UP000560000"/>
    </source>
</evidence>
<evidence type="ECO:0000256" key="3">
    <source>
        <dbReference type="ARBA" id="ARBA00022756"/>
    </source>
</evidence>
<evidence type="ECO:0000313" key="7">
    <source>
        <dbReference type="EMBL" id="MBB6184924.1"/>
    </source>
</evidence>
<dbReference type="PANTHER" id="PTHR43194">
    <property type="entry name" value="HYDROLASE ALPHA/BETA FOLD FAMILY"/>
    <property type="match status" value="1"/>
</dbReference>
<dbReference type="OrthoDB" id="9780744at2"/>
<dbReference type="Gene3D" id="3.40.50.1820">
    <property type="entry name" value="alpha/beta hydrolase"/>
    <property type="match status" value="1"/>
</dbReference>
<keyword evidence="2 5" id="KW-0963">Cytoplasm</keyword>
<comment type="catalytic activity">
    <reaction evidence="5">
        <text>6-carboxyhexanoyl-[ACP] methyl ester + H2O = 6-carboxyhexanoyl-[ACP] + methanol + H(+)</text>
        <dbReference type="Rhea" id="RHEA:42700"/>
        <dbReference type="Rhea" id="RHEA-COMP:9955"/>
        <dbReference type="Rhea" id="RHEA-COMP:10186"/>
        <dbReference type="ChEBI" id="CHEBI:15377"/>
        <dbReference type="ChEBI" id="CHEBI:15378"/>
        <dbReference type="ChEBI" id="CHEBI:17790"/>
        <dbReference type="ChEBI" id="CHEBI:78846"/>
        <dbReference type="ChEBI" id="CHEBI:82735"/>
        <dbReference type="EC" id="3.1.1.85"/>
    </reaction>
</comment>
<evidence type="ECO:0000256" key="1">
    <source>
        <dbReference type="ARBA" id="ARBA00022487"/>
    </source>
</evidence>
<feature type="binding site" evidence="5">
    <location>
        <begin position="82"/>
        <end position="83"/>
    </location>
    <ligand>
        <name>substrate</name>
    </ligand>
</feature>
<dbReference type="UniPathway" id="UPA00078"/>
<dbReference type="NCBIfam" id="TIGR01738">
    <property type="entry name" value="bioH"/>
    <property type="match status" value="1"/>
</dbReference>
<evidence type="ECO:0000259" key="6">
    <source>
        <dbReference type="Pfam" id="PF00561"/>
    </source>
</evidence>
<comment type="function">
    <text evidence="5">The physiological role of BioH is to remove the methyl group introduced by BioC when the pimeloyl moiety is complete. It allows to synthesize pimeloyl-ACP via the fatty acid synthetic pathway through the hydrolysis of the ester bonds of pimeloyl-ACP esters.</text>
</comment>
<dbReference type="GO" id="GO:0005737">
    <property type="term" value="C:cytoplasm"/>
    <property type="evidence" value="ECO:0007669"/>
    <property type="project" value="UniProtKB-SubCell"/>
</dbReference>
<comment type="caution">
    <text evidence="7">The sequence shown here is derived from an EMBL/GenBank/DDBJ whole genome shotgun (WGS) entry which is preliminary data.</text>
</comment>
<comment type="caution">
    <text evidence="5">Lacks conserved residue(s) required for the propagation of feature annotation.</text>
</comment>
<dbReference type="Proteomes" id="UP000560000">
    <property type="component" value="Unassembled WGS sequence"/>
</dbReference>
<organism evidence="7 8">
    <name type="scientific">Oleiagrimonas soli</name>
    <dbReference type="NCBI Taxonomy" id="1543381"/>
    <lineage>
        <taxon>Bacteria</taxon>
        <taxon>Pseudomonadati</taxon>
        <taxon>Pseudomonadota</taxon>
        <taxon>Gammaproteobacteria</taxon>
        <taxon>Lysobacterales</taxon>
        <taxon>Rhodanobacteraceae</taxon>
        <taxon>Oleiagrimonas</taxon>
    </lineage>
</organism>
<keyword evidence="3 5" id="KW-0093">Biotin biosynthesis</keyword>
<reference evidence="7 8" key="1">
    <citation type="submission" date="2020-08" db="EMBL/GenBank/DDBJ databases">
        <title>Genomic Encyclopedia of Type Strains, Phase IV (KMG-IV): sequencing the most valuable type-strain genomes for metagenomic binning, comparative biology and taxonomic classification.</title>
        <authorList>
            <person name="Goeker M."/>
        </authorList>
    </citation>
    <scope>NUCLEOTIDE SEQUENCE [LARGE SCALE GENOMIC DNA]</scope>
    <source>
        <strain evidence="7 8">DSM 107085</strain>
    </source>
</reference>
<evidence type="ECO:0000256" key="5">
    <source>
        <dbReference type="HAMAP-Rule" id="MF_01260"/>
    </source>
</evidence>
<dbReference type="InterPro" id="IPR010076">
    <property type="entry name" value="BioH"/>
</dbReference>
<keyword evidence="4 5" id="KW-0378">Hydrolase</keyword>
<feature type="domain" description="AB hydrolase-1" evidence="6">
    <location>
        <begin position="15"/>
        <end position="239"/>
    </location>
</feature>
<feature type="active site" evidence="5">
    <location>
        <position position="208"/>
    </location>
</feature>
<dbReference type="SUPFAM" id="SSF53474">
    <property type="entry name" value="alpha/beta-Hydrolases"/>
    <property type="match status" value="1"/>
</dbReference>
<feature type="binding site" evidence="5">
    <location>
        <position position="235"/>
    </location>
    <ligand>
        <name>substrate</name>
    </ligand>
</feature>
<proteinExistence type="inferred from homology"/>
<feature type="active site" description="Nucleophile" evidence="5">
    <location>
        <position position="82"/>
    </location>
</feature>
<protein>
    <recommendedName>
        <fullName evidence="5">Pimeloyl-[acyl-carrier protein] methyl ester esterase</fullName>
        <ecNumber evidence="5">3.1.1.85</ecNumber>
    </recommendedName>
    <alternativeName>
        <fullName evidence="5">Biotin synthesis protein BioH</fullName>
    </alternativeName>
    <alternativeName>
        <fullName evidence="5">Carboxylesterase BioH</fullName>
    </alternativeName>
</protein>
<accession>A0A841KSK4</accession>